<dbReference type="Proteomes" id="UP000318081">
    <property type="component" value="Chromosome"/>
</dbReference>
<keyword evidence="2" id="KW-1185">Reference proteome</keyword>
<dbReference type="InterPro" id="IPR004401">
    <property type="entry name" value="YbaB/EbfC"/>
</dbReference>
<organism evidence="1 2">
    <name type="scientific">Stieleria magnilauensis</name>
    <dbReference type="NCBI Taxonomy" id="2527963"/>
    <lineage>
        <taxon>Bacteria</taxon>
        <taxon>Pseudomonadati</taxon>
        <taxon>Planctomycetota</taxon>
        <taxon>Planctomycetia</taxon>
        <taxon>Pirellulales</taxon>
        <taxon>Pirellulaceae</taxon>
        <taxon>Stieleria</taxon>
    </lineage>
</organism>
<dbReference type="RefSeq" id="WP_145208707.1">
    <property type="nucleotide sequence ID" value="NZ_CP036432.1"/>
</dbReference>
<reference evidence="1 2" key="1">
    <citation type="submission" date="2019-02" db="EMBL/GenBank/DDBJ databases">
        <title>Deep-cultivation of Planctomycetes and their phenomic and genomic characterization uncovers novel biology.</title>
        <authorList>
            <person name="Wiegand S."/>
            <person name="Jogler M."/>
            <person name="Boedeker C."/>
            <person name="Pinto D."/>
            <person name="Vollmers J."/>
            <person name="Rivas-Marin E."/>
            <person name="Kohn T."/>
            <person name="Peeters S.H."/>
            <person name="Heuer A."/>
            <person name="Rast P."/>
            <person name="Oberbeckmann S."/>
            <person name="Bunk B."/>
            <person name="Jeske O."/>
            <person name="Meyerdierks A."/>
            <person name="Storesund J.E."/>
            <person name="Kallscheuer N."/>
            <person name="Luecker S."/>
            <person name="Lage O.M."/>
            <person name="Pohl T."/>
            <person name="Merkel B.J."/>
            <person name="Hornburger P."/>
            <person name="Mueller R.-W."/>
            <person name="Bruemmer F."/>
            <person name="Labrenz M."/>
            <person name="Spormann A.M."/>
            <person name="Op den Camp H."/>
            <person name="Overmann J."/>
            <person name="Amann R."/>
            <person name="Jetten M.S.M."/>
            <person name="Mascher T."/>
            <person name="Medema M.H."/>
            <person name="Devos D.P."/>
            <person name="Kaster A.-K."/>
            <person name="Ovreas L."/>
            <person name="Rohde M."/>
            <person name="Galperin M.Y."/>
            <person name="Jogler C."/>
        </authorList>
    </citation>
    <scope>NUCLEOTIDE SEQUENCE [LARGE SCALE GENOMIC DNA]</scope>
    <source>
        <strain evidence="1 2">TBK1r</strain>
    </source>
</reference>
<dbReference type="Gene3D" id="3.30.1310.10">
    <property type="entry name" value="Nucleoid-associated protein YbaB-like domain"/>
    <property type="match status" value="1"/>
</dbReference>
<dbReference type="Pfam" id="PF02575">
    <property type="entry name" value="YbaB_DNA_bd"/>
    <property type="match status" value="1"/>
</dbReference>
<evidence type="ECO:0000313" key="1">
    <source>
        <dbReference type="EMBL" id="QDV82693.1"/>
    </source>
</evidence>
<protein>
    <recommendedName>
        <fullName evidence="3">Nucleoid-associated protein YbaB</fullName>
    </recommendedName>
</protein>
<dbReference type="EMBL" id="CP036432">
    <property type="protein sequence ID" value="QDV82693.1"/>
    <property type="molecule type" value="Genomic_DNA"/>
</dbReference>
<dbReference type="InterPro" id="IPR036894">
    <property type="entry name" value="YbaB-like_sf"/>
</dbReference>
<dbReference type="SUPFAM" id="SSF82607">
    <property type="entry name" value="YbaB-like"/>
    <property type="match status" value="1"/>
</dbReference>
<evidence type="ECO:0008006" key="3">
    <source>
        <dbReference type="Google" id="ProtNLM"/>
    </source>
</evidence>
<sequence>MFKGLGNLGNIASMMAAFKDLPQKMQELNARMQDEHVRGDSSCGRVFVIVNCVGQVQSVNITQDGMSKAEIEQGVLEATNAAGAAAKQTYAEAIQAMVADMNLDIPGVDGLLTSLIGR</sequence>
<gene>
    <name evidence="1" type="ORF">TBK1r_16250</name>
</gene>
<accession>A0ABX5XL36</accession>
<proteinExistence type="predicted"/>
<name>A0ABX5XL36_9BACT</name>
<evidence type="ECO:0000313" key="2">
    <source>
        <dbReference type="Proteomes" id="UP000318081"/>
    </source>
</evidence>